<dbReference type="EMBL" id="AUSU01008927">
    <property type="protein sequence ID" value="EPS58759.1"/>
    <property type="molecule type" value="Genomic_DNA"/>
</dbReference>
<reference evidence="1 2" key="1">
    <citation type="journal article" date="2013" name="BMC Genomics">
        <title>The miniature genome of a carnivorous plant Genlisea aurea contains a low number of genes and short non-coding sequences.</title>
        <authorList>
            <person name="Leushkin E.V."/>
            <person name="Sutormin R.A."/>
            <person name="Nabieva E.R."/>
            <person name="Penin A.A."/>
            <person name="Kondrashov A.S."/>
            <person name="Logacheva M.D."/>
        </authorList>
    </citation>
    <scope>NUCLEOTIDE SEQUENCE [LARGE SCALE GENOMIC DNA]</scope>
</reference>
<accession>S8BWK7</accession>
<dbReference type="GO" id="GO:0045892">
    <property type="term" value="P:negative regulation of DNA-templated transcription"/>
    <property type="evidence" value="ECO:0007669"/>
    <property type="project" value="InterPro"/>
</dbReference>
<dbReference type="GO" id="GO:0009910">
    <property type="term" value="P:negative regulation of flower development"/>
    <property type="evidence" value="ECO:0007669"/>
    <property type="project" value="InterPro"/>
</dbReference>
<dbReference type="OrthoDB" id="754229at2759"/>
<comment type="caution">
    <text evidence="1">The sequence shown here is derived from an EMBL/GenBank/DDBJ whole genome shotgun (WGS) entry which is preliminary data.</text>
</comment>
<dbReference type="PANTHER" id="PTHR35504:SF1">
    <property type="entry name" value="PROTEIN EMBRYONIC FLOWER 1"/>
    <property type="match status" value="1"/>
</dbReference>
<gene>
    <name evidence="1" type="ORF">M569_16056</name>
</gene>
<dbReference type="AlphaFoldDB" id="S8BWK7"/>
<sequence>DIWEENGGDENRDVEDDIPMKIVELLAKNLQERSAQKSRRSYYASFLEWQPLNGFSSSSSSSVQCRSMGNDGLRKPPLKLLSFKNAAAPFSGGEMAAEICVVNRNPADFSVPEAGNVFTTDFKARRGRISRKPFTKNTYISVVEKYAIS</sequence>
<protein>
    <submittedName>
        <fullName evidence="1">Uncharacterized protein</fullName>
    </submittedName>
</protein>
<evidence type="ECO:0000313" key="2">
    <source>
        <dbReference type="Proteomes" id="UP000015453"/>
    </source>
</evidence>
<dbReference type="PANTHER" id="PTHR35504">
    <property type="entry name" value="PROTEIN EMBRYONIC FLOWER 1"/>
    <property type="match status" value="1"/>
</dbReference>
<dbReference type="InterPro" id="IPR034583">
    <property type="entry name" value="EMF1"/>
</dbReference>
<feature type="non-terminal residue" evidence="1">
    <location>
        <position position="1"/>
    </location>
</feature>
<proteinExistence type="predicted"/>
<name>S8BWK7_9LAMI</name>
<dbReference type="GO" id="GO:0048367">
    <property type="term" value="P:shoot system development"/>
    <property type="evidence" value="ECO:0007669"/>
    <property type="project" value="InterPro"/>
</dbReference>
<evidence type="ECO:0000313" key="1">
    <source>
        <dbReference type="EMBL" id="EPS58759.1"/>
    </source>
</evidence>
<organism evidence="1 2">
    <name type="scientific">Genlisea aurea</name>
    <dbReference type="NCBI Taxonomy" id="192259"/>
    <lineage>
        <taxon>Eukaryota</taxon>
        <taxon>Viridiplantae</taxon>
        <taxon>Streptophyta</taxon>
        <taxon>Embryophyta</taxon>
        <taxon>Tracheophyta</taxon>
        <taxon>Spermatophyta</taxon>
        <taxon>Magnoliopsida</taxon>
        <taxon>eudicotyledons</taxon>
        <taxon>Gunneridae</taxon>
        <taxon>Pentapetalae</taxon>
        <taxon>asterids</taxon>
        <taxon>lamiids</taxon>
        <taxon>Lamiales</taxon>
        <taxon>Lentibulariaceae</taxon>
        <taxon>Genlisea</taxon>
    </lineage>
</organism>
<keyword evidence="2" id="KW-1185">Reference proteome</keyword>
<dbReference type="Proteomes" id="UP000015453">
    <property type="component" value="Unassembled WGS sequence"/>
</dbReference>